<organism evidence="2 3">
    <name type="scientific">Elysia marginata</name>
    <dbReference type="NCBI Taxonomy" id="1093978"/>
    <lineage>
        <taxon>Eukaryota</taxon>
        <taxon>Metazoa</taxon>
        <taxon>Spiralia</taxon>
        <taxon>Lophotrochozoa</taxon>
        <taxon>Mollusca</taxon>
        <taxon>Gastropoda</taxon>
        <taxon>Heterobranchia</taxon>
        <taxon>Euthyneura</taxon>
        <taxon>Panpulmonata</taxon>
        <taxon>Sacoglossa</taxon>
        <taxon>Placobranchoidea</taxon>
        <taxon>Plakobranchidae</taxon>
        <taxon>Elysia</taxon>
    </lineage>
</organism>
<dbReference type="EMBL" id="BMAT01008843">
    <property type="protein sequence ID" value="GFR93633.1"/>
    <property type="molecule type" value="Genomic_DNA"/>
</dbReference>
<dbReference type="Proteomes" id="UP000762676">
    <property type="component" value="Unassembled WGS sequence"/>
</dbReference>
<proteinExistence type="predicted"/>
<evidence type="ECO:0000313" key="2">
    <source>
        <dbReference type="EMBL" id="GFR93633.1"/>
    </source>
</evidence>
<feature type="region of interest" description="Disordered" evidence="1">
    <location>
        <begin position="1"/>
        <end position="23"/>
    </location>
</feature>
<sequence>MSPNTRITYNLSHGKAPCESHNGSSAWIRSEVFRFKNTGTDRQGDTHKKTEKKQISGILGLAARERRKKTEDNRMMD</sequence>
<keyword evidence="3" id="KW-1185">Reference proteome</keyword>
<accession>A0AAV4H957</accession>
<gene>
    <name evidence="2" type="ORF">ElyMa_004383300</name>
</gene>
<protein>
    <submittedName>
        <fullName evidence="2">Uncharacterized protein</fullName>
    </submittedName>
</protein>
<dbReference type="AlphaFoldDB" id="A0AAV4H957"/>
<feature type="compositionally biased region" description="Polar residues" evidence="1">
    <location>
        <begin position="1"/>
        <end position="11"/>
    </location>
</feature>
<evidence type="ECO:0000256" key="1">
    <source>
        <dbReference type="SAM" id="MobiDB-lite"/>
    </source>
</evidence>
<reference evidence="2 3" key="1">
    <citation type="journal article" date="2021" name="Elife">
        <title>Chloroplast acquisition without the gene transfer in kleptoplastic sea slugs, Plakobranchus ocellatus.</title>
        <authorList>
            <person name="Maeda T."/>
            <person name="Takahashi S."/>
            <person name="Yoshida T."/>
            <person name="Shimamura S."/>
            <person name="Takaki Y."/>
            <person name="Nagai Y."/>
            <person name="Toyoda A."/>
            <person name="Suzuki Y."/>
            <person name="Arimoto A."/>
            <person name="Ishii H."/>
            <person name="Satoh N."/>
            <person name="Nishiyama T."/>
            <person name="Hasebe M."/>
            <person name="Maruyama T."/>
            <person name="Minagawa J."/>
            <person name="Obokata J."/>
            <person name="Shigenobu S."/>
        </authorList>
    </citation>
    <scope>NUCLEOTIDE SEQUENCE [LARGE SCALE GENOMIC DNA]</scope>
</reference>
<evidence type="ECO:0000313" key="3">
    <source>
        <dbReference type="Proteomes" id="UP000762676"/>
    </source>
</evidence>
<name>A0AAV4H957_9GAST</name>
<comment type="caution">
    <text evidence="2">The sequence shown here is derived from an EMBL/GenBank/DDBJ whole genome shotgun (WGS) entry which is preliminary data.</text>
</comment>